<dbReference type="Proteomes" id="UP000474061">
    <property type="component" value="Unassembled WGS sequence"/>
</dbReference>
<reference evidence="2" key="1">
    <citation type="submission" date="2019-05" db="EMBL/GenBank/DDBJ databases">
        <authorList>
            <person name="Castillo A."/>
            <person name="Giampetruzzi A."/>
            <person name="Landa B."/>
            <person name="Saponari M."/>
            <person name="Almeida R.P.P."/>
            <person name="Moralejo E."/>
            <person name="Marco-Noales E."/>
            <person name="Velasco-Amo M.P."/>
            <person name="Roman-Ecija M."/>
            <person name="Navarro I."/>
            <person name="Monterde A."/>
            <person name="Barbe S."/>
        </authorList>
    </citation>
    <scope>NUCLEOTIDE SEQUENCE</scope>
    <source>
        <strain evidence="2">XYL1981</strain>
    </source>
</reference>
<evidence type="ECO:0000313" key="3">
    <source>
        <dbReference type="Proteomes" id="UP000474061"/>
    </source>
</evidence>
<reference evidence="1" key="3">
    <citation type="submission" date="2021-11" db="EMBL/GenBank/DDBJ databases">
        <authorList>
            <person name="Denance N."/>
            <person name="Briand M."/>
            <person name="Dupas E."/>
            <person name="Durand K."/>
            <person name="Legendre B."/>
            <person name="Cunty A."/>
            <person name="Donnadieu C."/>
            <person name="Lopez Roques C."/>
            <person name="Cesbron S."/>
            <person name="Jacques M.A."/>
        </authorList>
    </citation>
    <scope>NUCLEOTIDE SEQUENCE</scope>
    <source>
        <strain evidence="1">CFBP8070</strain>
    </source>
</reference>
<dbReference type="AlphaFoldDB" id="A0A9Q4MII4"/>
<proteinExistence type="predicted"/>
<name>A0A9Q4MII4_XYLFS</name>
<dbReference type="EMBL" id="JAJKGN010000001">
    <property type="protein sequence ID" value="MDC6407493.1"/>
    <property type="molecule type" value="Genomic_DNA"/>
</dbReference>
<dbReference type="EMBL" id="VDCJ01000341">
    <property type="protein sequence ID" value="MRU23564.1"/>
    <property type="molecule type" value="Genomic_DNA"/>
</dbReference>
<gene>
    <name evidence="2" type="ORF">FG476_05605</name>
    <name evidence="1" type="ORF">LOK82_01875</name>
</gene>
<evidence type="ECO:0000313" key="2">
    <source>
        <dbReference type="EMBL" id="MRU23564.1"/>
    </source>
</evidence>
<dbReference type="RefSeq" id="WP_128283834.1">
    <property type="nucleotide sequence ID" value="NZ_CP047134.1"/>
</dbReference>
<sequence>MSVTPKVLQPAGAFADNDTPASSPIILSDAGPWVAALPVGRWSSAFTGTLVVLITLSWI</sequence>
<evidence type="ECO:0000313" key="1">
    <source>
        <dbReference type="EMBL" id="MDC6407493.1"/>
    </source>
</evidence>
<organism evidence="2 3">
    <name type="scientific">Xylella fastidiosa subsp. multiplex</name>
    <dbReference type="NCBI Taxonomy" id="644357"/>
    <lineage>
        <taxon>Bacteria</taxon>
        <taxon>Pseudomonadati</taxon>
        <taxon>Pseudomonadota</taxon>
        <taxon>Gammaproteobacteria</taxon>
        <taxon>Lysobacterales</taxon>
        <taxon>Lysobacteraceae</taxon>
        <taxon>Xylella</taxon>
    </lineage>
</organism>
<accession>A0A9Q4MII4</accession>
<protein>
    <submittedName>
        <fullName evidence="2">Uncharacterized protein</fullName>
    </submittedName>
</protein>
<dbReference type="Proteomes" id="UP001220702">
    <property type="component" value="Unassembled WGS sequence"/>
</dbReference>
<comment type="caution">
    <text evidence="2">The sequence shown here is derived from an EMBL/GenBank/DDBJ whole genome shotgun (WGS) entry which is preliminary data.</text>
</comment>
<reference evidence="2" key="2">
    <citation type="journal article" date="2020" name="Appl. Environ. Microbiol.">
        <title>Multiple intercontinental introductions associated with the emergence of a plant pathogen in Europe.</title>
        <authorList>
            <person name="Landa B.B."/>
            <person name="Castillo A.I."/>
            <person name="Giampetruzzi A."/>
            <person name="Kahn A."/>
            <person name="Roman-Ecija M."/>
            <person name="Velasco-Amo M.P."/>
            <person name="Navas-Cortes J.A."/>
            <person name="Marco-Noales E."/>
            <person name="Barbe S."/>
            <person name="Moralejo E."/>
            <person name="Coletta-Filho H.D."/>
            <person name="Saldarelli P."/>
            <person name="Saponari M."/>
            <person name="Almeida R.P.P."/>
        </authorList>
    </citation>
    <scope>NUCLEOTIDE SEQUENCE</scope>
    <source>
        <strain evidence="2">XYL1981</strain>
    </source>
</reference>
<reference evidence="1" key="4">
    <citation type="journal article" date="2023" name="Commun. Biol.">
        <title>Suspicions of two bridgehead invasions of Xylella fastidiosa subsp. multiplex in France.</title>
        <authorList>
            <person name="Dupas E."/>
            <person name="Durand K."/>
            <person name="Rieux A."/>
            <person name="Briand M."/>
            <person name="Pruvost O."/>
            <person name="Cunty A."/>
            <person name="Denance N."/>
            <person name="Donnadieu C."/>
            <person name="Legendre B."/>
            <person name="Lopez-Roques C."/>
            <person name="Cesbron S."/>
            <person name="Ravigne V."/>
            <person name="Jacques M.A."/>
        </authorList>
    </citation>
    <scope>NUCLEOTIDE SEQUENCE</scope>
    <source>
        <strain evidence="1">CFBP8070</strain>
    </source>
</reference>